<accession>A0AAD1P434</accession>
<proteinExistence type="predicted"/>
<evidence type="ECO:0000313" key="3">
    <source>
        <dbReference type="Proteomes" id="UP001058317"/>
    </source>
</evidence>
<name>A0AAD1P434_CITBR</name>
<organism evidence="2 3">
    <name type="scientific">Citrobacter braakii</name>
    <dbReference type="NCBI Taxonomy" id="57706"/>
    <lineage>
        <taxon>Bacteria</taxon>
        <taxon>Pseudomonadati</taxon>
        <taxon>Pseudomonadota</taxon>
        <taxon>Gammaproteobacteria</taxon>
        <taxon>Enterobacterales</taxon>
        <taxon>Enterobacteriaceae</taxon>
        <taxon>Citrobacter</taxon>
        <taxon>Citrobacter freundii complex</taxon>
    </lineage>
</organism>
<dbReference type="EMBL" id="AP026382">
    <property type="protein sequence ID" value="BDN99261.1"/>
    <property type="molecule type" value="Genomic_DNA"/>
</dbReference>
<reference evidence="2" key="1">
    <citation type="submission" date="2022-07" db="EMBL/GenBank/DDBJ databases">
        <title>Complete genome sequence of carbapenem-resistant Citrobacter spp. in Japan.</title>
        <authorList>
            <person name="Maehana S."/>
            <person name="Suzuki M."/>
            <person name="Kitasato H."/>
        </authorList>
    </citation>
    <scope>NUCLEOTIDE SEQUENCE</scope>
    <source>
        <strain evidence="2">KAM621</strain>
    </source>
</reference>
<gene>
    <name evidence="2" type="ORF">KAM621c_43660</name>
</gene>
<evidence type="ECO:0000256" key="1">
    <source>
        <dbReference type="SAM" id="MobiDB-lite"/>
    </source>
</evidence>
<protein>
    <submittedName>
        <fullName evidence="2">Uncharacterized protein</fullName>
    </submittedName>
</protein>
<dbReference type="Proteomes" id="UP001058317">
    <property type="component" value="Chromosome"/>
</dbReference>
<feature type="region of interest" description="Disordered" evidence="1">
    <location>
        <begin position="1"/>
        <end position="23"/>
    </location>
</feature>
<dbReference type="AlphaFoldDB" id="A0AAD1P434"/>
<sequence length="79" mass="9133">MQQLSSPLKTHARPSPFSRDSRLRQHVIRHRAANLTIQNQRHNMPHFFTQLADLLARDQQMIGRCLAVRVSPGSDTDLY</sequence>
<evidence type="ECO:0000313" key="2">
    <source>
        <dbReference type="EMBL" id="BDN99261.1"/>
    </source>
</evidence>